<dbReference type="InterPro" id="IPR006070">
    <property type="entry name" value="Sua5-like_dom"/>
</dbReference>
<accession>A0A1H7BZJ8</accession>
<dbReference type="InterPro" id="IPR052532">
    <property type="entry name" value="SUA5_domain"/>
</dbReference>
<dbReference type="STRING" id="915471.SAMN05216201_12015"/>
<dbReference type="AlphaFoldDB" id="A0A1H7BZJ8"/>
<proteinExistence type="predicted"/>
<dbReference type="OrthoDB" id="9781656at2"/>
<protein>
    <submittedName>
        <fullName evidence="2">tRNA threonylcarbamoyl adenosine modification protein, Sua5/YciO/YrdC/YwlC family</fullName>
    </submittedName>
</protein>
<gene>
    <name evidence="2" type="ORF">SAMN05216201_12015</name>
</gene>
<feature type="domain" description="YrdC-like" evidence="1">
    <location>
        <begin position="14"/>
        <end position="200"/>
    </location>
</feature>
<name>A0A1H7BZJ8_9PSED</name>
<dbReference type="SUPFAM" id="SSF55821">
    <property type="entry name" value="YrdC/RibB"/>
    <property type="match status" value="1"/>
</dbReference>
<sequence>MSQFFQIHAENPQARLVKQAVDIIREGGVAVYPTDSSYALGCQIGNKSAIDRIRHLRRLDDKHNFTLLCRDLSQLGEYAKVDTSAFRLLKAHTPGPYTFILDATREVPRMLLHPKRRTIGLRVPANPIAHALLTELGEPLMSVSLIMPGDEQPLSDPEEIRDRLDKLVDLIVDGGYGSLEASTVISLVGGEPEVLRVGCGDPEPFQVPA</sequence>
<evidence type="ECO:0000313" key="3">
    <source>
        <dbReference type="Proteomes" id="UP000242930"/>
    </source>
</evidence>
<dbReference type="PROSITE" id="PS51163">
    <property type="entry name" value="YRDC"/>
    <property type="match status" value="1"/>
</dbReference>
<dbReference type="EMBL" id="FNZE01000020">
    <property type="protein sequence ID" value="SEJ82808.1"/>
    <property type="molecule type" value="Genomic_DNA"/>
</dbReference>
<dbReference type="Proteomes" id="UP000242930">
    <property type="component" value="Unassembled WGS sequence"/>
</dbReference>
<dbReference type="GO" id="GO:0003725">
    <property type="term" value="F:double-stranded RNA binding"/>
    <property type="evidence" value="ECO:0007669"/>
    <property type="project" value="InterPro"/>
</dbReference>
<evidence type="ECO:0000313" key="2">
    <source>
        <dbReference type="EMBL" id="SEJ82808.1"/>
    </source>
</evidence>
<dbReference type="Pfam" id="PF01300">
    <property type="entry name" value="Sua5_yciO_yrdC"/>
    <property type="match status" value="1"/>
</dbReference>
<dbReference type="NCBIfam" id="TIGR00057">
    <property type="entry name" value="L-threonylcarbamoyladenylate synthase"/>
    <property type="match status" value="1"/>
</dbReference>
<dbReference type="Gene3D" id="3.90.870.10">
    <property type="entry name" value="DHBP synthase"/>
    <property type="match status" value="1"/>
</dbReference>
<reference evidence="3" key="1">
    <citation type="submission" date="2016-10" db="EMBL/GenBank/DDBJ databases">
        <authorList>
            <person name="Varghese N."/>
            <person name="Submissions S."/>
        </authorList>
    </citation>
    <scope>NUCLEOTIDE SEQUENCE [LARGE SCALE GENOMIC DNA]</scope>
    <source>
        <strain evidence="3">LMG 25967</strain>
    </source>
</reference>
<keyword evidence="3" id="KW-1185">Reference proteome</keyword>
<dbReference type="RefSeq" id="WP_090313207.1">
    <property type="nucleotide sequence ID" value="NZ_FNZE01000020.1"/>
</dbReference>
<evidence type="ECO:0000259" key="1">
    <source>
        <dbReference type="PROSITE" id="PS51163"/>
    </source>
</evidence>
<dbReference type="PANTHER" id="PTHR42828">
    <property type="entry name" value="DHBP SYNTHASE RIBB-LIKE ALPHA/BETA DOMAIN-CONTAINING PROTEIN"/>
    <property type="match status" value="1"/>
</dbReference>
<dbReference type="InterPro" id="IPR017945">
    <property type="entry name" value="DHBP_synth_RibB-like_a/b_dom"/>
</dbReference>
<dbReference type="PANTHER" id="PTHR42828:SF3">
    <property type="entry name" value="THREONYLCARBAMOYL-AMP SYNTHASE"/>
    <property type="match status" value="1"/>
</dbReference>
<organism evidence="2 3">
    <name type="scientific">Pseudomonas linyingensis</name>
    <dbReference type="NCBI Taxonomy" id="915471"/>
    <lineage>
        <taxon>Bacteria</taxon>
        <taxon>Pseudomonadati</taxon>
        <taxon>Pseudomonadota</taxon>
        <taxon>Gammaproteobacteria</taxon>
        <taxon>Pseudomonadales</taxon>
        <taxon>Pseudomonadaceae</taxon>
        <taxon>Pseudomonas</taxon>
    </lineage>
</organism>